<name>A0A4R6B2E9_9RHOB</name>
<dbReference type="OrthoDB" id="7874461at2"/>
<evidence type="ECO:0000313" key="3">
    <source>
        <dbReference type="Proteomes" id="UP000294562"/>
    </source>
</evidence>
<feature type="chain" id="PRO_5020910567" description="VPLPA-CTERM sorting domain-containing protein" evidence="1">
    <location>
        <begin position="21"/>
        <end position="235"/>
    </location>
</feature>
<comment type="caution">
    <text evidence="2">The sequence shown here is derived from an EMBL/GenBank/DDBJ whole genome shotgun (WGS) entry which is preliminary data.</text>
</comment>
<organism evidence="2 3">
    <name type="scientific">Meridianimarinicoccus aquatilis</name>
    <dbReference type="NCBI Taxonomy" id="2552766"/>
    <lineage>
        <taxon>Bacteria</taxon>
        <taxon>Pseudomonadati</taxon>
        <taxon>Pseudomonadota</taxon>
        <taxon>Alphaproteobacteria</taxon>
        <taxon>Rhodobacterales</taxon>
        <taxon>Paracoccaceae</taxon>
        <taxon>Meridianimarinicoccus</taxon>
    </lineage>
</organism>
<evidence type="ECO:0000313" key="2">
    <source>
        <dbReference type="EMBL" id="TDL90412.1"/>
    </source>
</evidence>
<protein>
    <recommendedName>
        <fullName evidence="4">VPLPA-CTERM sorting domain-containing protein</fullName>
    </recommendedName>
</protein>
<keyword evidence="3" id="KW-1185">Reference proteome</keyword>
<proteinExistence type="predicted"/>
<evidence type="ECO:0008006" key="4">
    <source>
        <dbReference type="Google" id="ProtNLM"/>
    </source>
</evidence>
<keyword evidence="1" id="KW-0732">Signal</keyword>
<dbReference type="AlphaFoldDB" id="A0A4R6B2E9"/>
<dbReference type="RefSeq" id="WP_133341927.1">
    <property type="nucleotide sequence ID" value="NZ_SMZO01000009.1"/>
</dbReference>
<gene>
    <name evidence="2" type="ORF">E2L05_05665</name>
</gene>
<sequence length="235" mass="23916">MKTLILAATAALSLAAAAQAATYTIGTDEGLVSAGRDNQGWWRADVGNSNSNNDNYITGVSGSSEFRSYFTFDLSSISGETVTGATIELRRYNQSGTPTLEFFDVSTSAEDLAQRNTVSAAIFDDLGTGSSYGSFTPTAGASTDVLSFVLNGDALRDITASLGGYFSIGATVSNGIMFSSSGSEPGNGGSGFTQQLVLATGPVVGPAPVPLPAPLALLAAGVASMALVRRRKSAA</sequence>
<dbReference type="EMBL" id="SMZO01000009">
    <property type="protein sequence ID" value="TDL90412.1"/>
    <property type="molecule type" value="Genomic_DNA"/>
</dbReference>
<accession>A0A4R6B2E9</accession>
<reference evidence="2 3" key="1">
    <citation type="submission" date="2019-03" db="EMBL/GenBank/DDBJ databases">
        <title>Rhodobacteraceae bacterium SM1902, a new member of the family Rhodobacteraceae isolated from Yantai.</title>
        <authorList>
            <person name="Sun Y."/>
        </authorList>
    </citation>
    <scope>NUCLEOTIDE SEQUENCE [LARGE SCALE GENOMIC DNA]</scope>
    <source>
        <strain evidence="2 3">SM1902</strain>
    </source>
</reference>
<evidence type="ECO:0000256" key="1">
    <source>
        <dbReference type="SAM" id="SignalP"/>
    </source>
</evidence>
<feature type="signal peptide" evidence="1">
    <location>
        <begin position="1"/>
        <end position="20"/>
    </location>
</feature>
<dbReference type="Proteomes" id="UP000294562">
    <property type="component" value="Unassembled WGS sequence"/>
</dbReference>